<protein>
    <recommendedName>
        <fullName evidence="6">AP2/ERF domain-containing protein</fullName>
    </recommendedName>
</protein>
<proteinExistence type="inferred from homology"/>
<organism evidence="4 5">
    <name type="scientific">Dipteronia sinensis</name>
    <dbReference type="NCBI Taxonomy" id="43782"/>
    <lineage>
        <taxon>Eukaryota</taxon>
        <taxon>Viridiplantae</taxon>
        <taxon>Streptophyta</taxon>
        <taxon>Embryophyta</taxon>
        <taxon>Tracheophyta</taxon>
        <taxon>Spermatophyta</taxon>
        <taxon>Magnoliopsida</taxon>
        <taxon>eudicotyledons</taxon>
        <taxon>Gunneridae</taxon>
        <taxon>Pentapetalae</taxon>
        <taxon>rosids</taxon>
        <taxon>malvids</taxon>
        <taxon>Sapindales</taxon>
        <taxon>Sapindaceae</taxon>
        <taxon>Hippocastanoideae</taxon>
        <taxon>Acereae</taxon>
        <taxon>Dipteronia</taxon>
    </lineage>
</organism>
<evidence type="ECO:0000256" key="1">
    <source>
        <dbReference type="ARBA" id="ARBA00023159"/>
    </source>
</evidence>
<evidence type="ECO:0000256" key="2">
    <source>
        <dbReference type="ARBA" id="ARBA00024343"/>
    </source>
</evidence>
<evidence type="ECO:0000313" key="4">
    <source>
        <dbReference type="EMBL" id="KAK3224075.1"/>
    </source>
</evidence>
<sequence>MTKVVRILVNDSDATDSSSDEIEDRPLKKQYVKEIKIEETGVSHKEEMQITKPPIIKKARTRSNNQNYRGLRQRPWGHWIPWCETEFRDKSQQGRKYLGDYTLDFETDYTSDLVANLEI</sequence>
<keyword evidence="5" id="KW-1185">Reference proteome</keyword>
<name>A0AAE0AUF3_9ROSI</name>
<reference evidence="4" key="1">
    <citation type="journal article" date="2023" name="Plant J.">
        <title>Genome sequences and population genomics provide insights into the demographic history, inbreeding, and mutation load of two 'living fossil' tree species of Dipteronia.</title>
        <authorList>
            <person name="Feng Y."/>
            <person name="Comes H.P."/>
            <person name="Chen J."/>
            <person name="Zhu S."/>
            <person name="Lu R."/>
            <person name="Zhang X."/>
            <person name="Li P."/>
            <person name="Qiu J."/>
            <person name="Olsen K.M."/>
            <person name="Qiu Y."/>
        </authorList>
    </citation>
    <scope>NUCLEOTIDE SEQUENCE</scope>
    <source>
        <strain evidence="4">NBL</strain>
    </source>
</reference>
<gene>
    <name evidence="4" type="ORF">Dsin_011100</name>
</gene>
<comment type="similarity">
    <text evidence="2">Belongs to the AP2/ERF transcription factor family. ERF subfamily.</text>
</comment>
<evidence type="ECO:0008006" key="6">
    <source>
        <dbReference type="Google" id="ProtNLM"/>
    </source>
</evidence>
<dbReference type="AlphaFoldDB" id="A0AAE0AUF3"/>
<evidence type="ECO:0000256" key="3">
    <source>
        <dbReference type="SAM" id="MobiDB-lite"/>
    </source>
</evidence>
<evidence type="ECO:0000313" key="5">
    <source>
        <dbReference type="Proteomes" id="UP001281410"/>
    </source>
</evidence>
<dbReference type="PANTHER" id="PTHR31194:SF140">
    <property type="entry name" value="ETHYLENE-RESPONSIVE TRANSCRIPTION FACTOR CRF2"/>
    <property type="match status" value="1"/>
</dbReference>
<dbReference type="PIRSF" id="PIRSF038123">
    <property type="entry name" value="PTI6"/>
    <property type="match status" value="1"/>
</dbReference>
<feature type="region of interest" description="Disordered" evidence="3">
    <location>
        <begin position="42"/>
        <end position="69"/>
    </location>
</feature>
<dbReference type="PANTHER" id="PTHR31194">
    <property type="entry name" value="SHN SHINE , DNA BINDING / TRANSCRIPTION FACTOR"/>
    <property type="match status" value="1"/>
</dbReference>
<keyword evidence="1" id="KW-0010">Activator</keyword>
<dbReference type="EMBL" id="JANJYJ010000003">
    <property type="protein sequence ID" value="KAK3224075.1"/>
    <property type="molecule type" value="Genomic_DNA"/>
</dbReference>
<accession>A0AAE0AUF3</accession>
<dbReference type="Proteomes" id="UP001281410">
    <property type="component" value="Unassembled WGS sequence"/>
</dbReference>
<dbReference type="InterPro" id="IPR050913">
    <property type="entry name" value="AP2/ERF_ERF"/>
</dbReference>
<dbReference type="GO" id="GO:0003700">
    <property type="term" value="F:DNA-binding transcription factor activity"/>
    <property type="evidence" value="ECO:0007669"/>
    <property type="project" value="InterPro"/>
</dbReference>
<comment type="caution">
    <text evidence="4">The sequence shown here is derived from an EMBL/GenBank/DDBJ whole genome shotgun (WGS) entry which is preliminary data.</text>
</comment>